<comment type="function">
    <text evidence="9">Probably involved in the osmoprotection via the biosynthesis of trehalose. Catalyzes the transfer of glucose from UDP-alpha-D-glucose (UDP-Glc) to D-glucose 6-phosphate (Glc-6-P) to form trehalose-6-phosphate. Acts with retention of the anomeric configuration of the UDP-sugar donor.</text>
</comment>
<dbReference type="SUPFAM" id="SSF53756">
    <property type="entry name" value="UDP-Glycosyltransferase/glycogen phosphorylase"/>
    <property type="match status" value="1"/>
</dbReference>
<comment type="similarity">
    <text evidence="2 9">Belongs to the glycosyltransferase 20 family.</text>
</comment>
<dbReference type="OrthoDB" id="9815690at2"/>
<feature type="region of interest" description="Disordered" evidence="10">
    <location>
        <begin position="457"/>
        <end position="476"/>
    </location>
</feature>
<comment type="caution">
    <text evidence="11">The sequence shown here is derived from an EMBL/GenBank/DDBJ whole genome shotgun (WGS) entry which is preliminary data.</text>
</comment>
<dbReference type="InterPro" id="IPR012766">
    <property type="entry name" value="Trehalose_OtsA"/>
</dbReference>
<comment type="catalytic activity">
    <reaction evidence="8 9">
        <text>D-glucose 6-phosphate + UDP-alpha-D-glucose = alpha,alpha-trehalose 6-phosphate + UDP + H(+)</text>
        <dbReference type="Rhea" id="RHEA:18889"/>
        <dbReference type="ChEBI" id="CHEBI:15378"/>
        <dbReference type="ChEBI" id="CHEBI:58223"/>
        <dbReference type="ChEBI" id="CHEBI:58429"/>
        <dbReference type="ChEBI" id="CHEBI:58885"/>
        <dbReference type="ChEBI" id="CHEBI:61548"/>
        <dbReference type="EC" id="2.4.1.15"/>
    </reaction>
</comment>
<evidence type="ECO:0000313" key="12">
    <source>
        <dbReference type="Proteomes" id="UP000305539"/>
    </source>
</evidence>
<proteinExistence type="inferred from homology"/>
<dbReference type="Proteomes" id="UP000305539">
    <property type="component" value="Unassembled WGS sequence"/>
</dbReference>
<dbReference type="InterPro" id="IPR001830">
    <property type="entry name" value="Glyco_trans_20"/>
</dbReference>
<evidence type="ECO:0000256" key="9">
    <source>
        <dbReference type="RuleBase" id="RU362045"/>
    </source>
</evidence>
<dbReference type="RefSeq" id="WP_136896451.1">
    <property type="nucleotide sequence ID" value="NZ_SWJE01000009.1"/>
</dbReference>
<keyword evidence="7 9" id="KW-0808">Transferase</keyword>
<dbReference type="GO" id="GO:0003825">
    <property type="term" value="F:alpha,alpha-trehalose-phosphate synthase (UDP-forming) activity"/>
    <property type="evidence" value="ECO:0007669"/>
    <property type="project" value="UniProtKB-UniRule"/>
</dbReference>
<evidence type="ECO:0000256" key="1">
    <source>
        <dbReference type="ARBA" id="ARBA00005199"/>
    </source>
</evidence>
<sequence>MGRLVVVSNRVATPTETKGSAGGLAVAVFGALKDMGGVWFGWSGDVVSETVANAGPTLEVDGAVTFATVGLPKRDYDQYYRGFSNAMLWPVFHYRNDLAVYERDEYAGYRRVNAWLAHKLIKLLEPDDIVWVHDYHLIPFAEALRQEGIGNRIGFFLHIPFPSPQVLLNVPPHEELAKSLCCYDLLGFQTETDRTAFHDYIVRCAHGAVEPAGQVRAFGRTLRTGVYRIGVFPDEIAAQAERYESRQHVLELKESLEGRKLIMSVDRLDYSKGLVERFRAFEQLLEKAPEWRGNVTLVQIAPPTRSDVDTYQQIRQNLEYEAGRINGRYSGLDYTAIRYLNQRYDRLKLMSLFRESQVGFVTPLRDGMNLVAKEYVAAQNPDDPGVLVLSCFAGAADELTAALLVNPHDLTGMSEALQRALSMPLAERKRRHEANMAVLRKNNLGVWRDAFLADLRGTPSPSAADAPGEGGEPDAR</sequence>
<dbReference type="GO" id="GO:0005992">
    <property type="term" value="P:trehalose biosynthetic process"/>
    <property type="evidence" value="ECO:0007669"/>
    <property type="project" value="UniProtKB-UniRule"/>
</dbReference>
<protein>
    <recommendedName>
        <fullName evidence="5 9">Trehalose-6-phosphate synthase</fullName>
        <ecNumber evidence="4 9">2.4.1.15</ecNumber>
    </recommendedName>
    <alternativeName>
        <fullName evidence="9">Osmoregulatory trehalose synthesis protein A</fullName>
    </alternativeName>
    <alternativeName>
        <fullName evidence="9">UDP-glucose-glucosephosphate glucosyltransferase</fullName>
    </alternativeName>
</protein>
<comment type="pathway">
    <text evidence="1 9">Glycan biosynthesis; trehalose biosynthesis.</text>
</comment>
<dbReference type="FunFam" id="3.40.50.2000:FF:000024">
    <property type="entry name" value="Trehalose-6-phosphate synthase"/>
    <property type="match status" value="1"/>
</dbReference>
<dbReference type="UniPathway" id="UPA00299"/>
<organism evidence="11 12">
    <name type="scientific">Trinickia terrae</name>
    <dbReference type="NCBI Taxonomy" id="2571161"/>
    <lineage>
        <taxon>Bacteria</taxon>
        <taxon>Pseudomonadati</taxon>
        <taxon>Pseudomonadota</taxon>
        <taxon>Betaproteobacteria</taxon>
        <taxon>Burkholderiales</taxon>
        <taxon>Burkholderiaceae</taxon>
        <taxon>Trinickia</taxon>
    </lineage>
</organism>
<dbReference type="Gene3D" id="3.40.50.2000">
    <property type="entry name" value="Glycogen Phosphorylase B"/>
    <property type="match status" value="2"/>
</dbReference>
<dbReference type="CDD" id="cd03788">
    <property type="entry name" value="GT20_TPS"/>
    <property type="match status" value="1"/>
</dbReference>
<comment type="subunit">
    <text evidence="3 9">Homotetramer.</text>
</comment>
<dbReference type="AlphaFoldDB" id="A0A4U1I246"/>
<name>A0A4U1I246_9BURK</name>
<evidence type="ECO:0000256" key="2">
    <source>
        <dbReference type="ARBA" id="ARBA00008799"/>
    </source>
</evidence>
<evidence type="ECO:0000313" key="11">
    <source>
        <dbReference type="EMBL" id="TKC87242.1"/>
    </source>
</evidence>
<evidence type="ECO:0000256" key="4">
    <source>
        <dbReference type="ARBA" id="ARBA00012538"/>
    </source>
</evidence>
<dbReference type="PANTHER" id="PTHR10788:SF106">
    <property type="entry name" value="BCDNA.GH08860"/>
    <property type="match status" value="1"/>
</dbReference>
<dbReference type="NCBIfam" id="TIGR02400">
    <property type="entry name" value="trehalose_OtsA"/>
    <property type="match status" value="1"/>
</dbReference>
<dbReference type="EMBL" id="SWJE01000009">
    <property type="protein sequence ID" value="TKC87242.1"/>
    <property type="molecule type" value="Genomic_DNA"/>
</dbReference>
<evidence type="ECO:0000256" key="8">
    <source>
        <dbReference type="ARBA" id="ARBA00048039"/>
    </source>
</evidence>
<evidence type="ECO:0000256" key="6">
    <source>
        <dbReference type="ARBA" id="ARBA00022676"/>
    </source>
</evidence>
<dbReference type="EC" id="2.4.1.15" evidence="4 9"/>
<gene>
    <name evidence="11" type="primary">otsA</name>
    <name evidence="11" type="ORF">FAZ69_18080</name>
</gene>
<dbReference type="PANTHER" id="PTHR10788">
    <property type="entry name" value="TREHALOSE-6-PHOSPHATE SYNTHASE"/>
    <property type="match status" value="1"/>
</dbReference>
<evidence type="ECO:0000256" key="3">
    <source>
        <dbReference type="ARBA" id="ARBA00011881"/>
    </source>
</evidence>
<evidence type="ECO:0000256" key="7">
    <source>
        <dbReference type="ARBA" id="ARBA00022679"/>
    </source>
</evidence>
<evidence type="ECO:0000256" key="10">
    <source>
        <dbReference type="SAM" id="MobiDB-lite"/>
    </source>
</evidence>
<reference evidence="11 12" key="1">
    <citation type="submission" date="2019-04" db="EMBL/GenBank/DDBJ databases">
        <title>Trinickia sp. 7GSK02, isolated from subtropical forest soil.</title>
        <authorList>
            <person name="Gao Z.-H."/>
            <person name="Qiu L.-H."/>
        </authorList>
    </citation>
    <scope>NUCLEOTIDE SEQUENCE [LARGE SCALE GENOMIC DNA]</scope>
    <source>
        <strain evidence="11 12">7GSK02</strain>
    </source>
</reference>
<accession>A0A4U1I246</accession>
<dbReference type="Pfam" id="PF00982">
    <property type="entry name" value="Glyco_transf_20"/>
    <property type="match status" value="1"/>
</dbReference>
<keyword evidence="6 9" id="KW-0328">Glycosyltransferase</keyword>
<keyword evidence="12" id="KW-1185">Reference proteome</keyword>
<evidence type="ECO:0000256" key="5">
    <source>
        <dbReference type="ARBA" id="ARBA00018539"/>
    </source>
</evidence>